<dbReference type="EMBL" id="JAPCKK010000033">
    <property type="protein sequence ID" value="MDP4099256.1"/>
    <property type="molecule type" value="Genomic_DNA"/>
</dbReference>
<evidence type="ECO:0000256" key="1">
    <source>
        <dbReference type="ARBA" id="ARBA00004651"/>
    </source>
</evidence>
<evidence type="ECO:0000256" key="5">
    <source>
        <dbReference type="ARBA" id="ARBA00022989"/>
    </source>
</evidence>
<comment type="subcellular location">
    <subcellularLocation>
        <location evidence="1 7">Cell membrane</location>
        <topology evidence="1 7">Multi-pass membrane protein</topology>
    </subcellularLocation>
</comment>
<reference evidence="9 10" key="1">
    <citation type="submission" date="2022-10" db="EMBL/GenBank/DDBJ databases">
        <title>Paenibacillus description and whole genome data of maize root bacterial community.</title>
        <authorList>
            <person name="Marton D."/>
            <person name="Farkas M."/>
            <person name="Cserhati M."/>
        </authorList>
    </citation>
    <scope>NUCLEOTIDE SEQUENCE [LARGE SCALE GENOMIC DNA]</scope>
    <source>
        <strain evidence="9 10">P96</strain>
    </source>
</reference>
<keyword evidence="6 7" id="KW-0472">Membrane</keyword>
<keyword evidence="4 7" id="KW-0812">Transmembrane</keyword>
<organism evidence="9 10">
    <name type="scientific">Paenibacillus zeirhizosphaerae</name>
    <dbReference type="NCBI Taxonomy" id="2987519"/>
    <lineage>
        <taxon>Bacteria</taxon>
        <taxon>Bacillati</taxon>
        <taxon>Bacillota</taxon>
        <taxon>Bacilli</taxon>
        <taxon>Bacillales</taxon>
        <taxon>Paenibacillaceae</taxon>
        <taxon>Paenibacillus</taxon>
    </lineage>
</organism>
<evidence type="ECO:0000256" key="3">
    <source>
        <dbReference type="ARBA" id="ARBA00022475"/>
    </source>
</evidence>
<feature type="transmembrane region" description="Helical" evidence="7">
    <location>
        <begin position="27"/>
        <end position="45"/>
    </location>
</feature>
<evidence type="ECO:0000313" key="10">
    <source>
        <dbReference type="Proteomes" id="UP001241848"/>
    </source>
</evidence>
<accession>A0ABT9FWZ1</accession>
<keyword evidence="5 7" id="KW-1133">Transmembrane helix</keyword>
<feature type="domain" description="ABC transmembrane type-1" evidence="8">
    <location>
        <begin position="79"/>
        <end position="267"/>
    </location>
</feature>
<dbReference type="InterPro" id="IPR000515">
    <property type="entry name" value="MetI-like"/>
</dbReference>
<dbReference type="SUPFAM" id="SSF161098">
    <property type="entry name" value="MetI-like"/>
    <property type="match status" value="1"/>
</dbReference>
<dbReference type="Gene3D" id="1.10.3720.10">
    <property type="entry name" value="MetI-like"/>
    <property type="match status" value="1"/>
</dbReference>
<protein>
    <submittedName>
        <fullName evidence="9">ABC transporter permease</fullName>
    </submittedName>
</protein>
<evidence type="ECO:0000256" key="7">
    <source>
        <dbReference type="RuleBase" id="RU363032"/>
    </source>
</evidence>
<feature type="transmembrane region" description="Helical" evidence="7">
    <location>
        <begin position="189"/>
        <end position="219"/>
    </location>
</feature>
<evidence type="ECO:0000259" key="8">
    <source>
        <dbReference type="PROSITE" id="PS50928"/>
    </source>
</evidence>
<dbReference type="Proteomes" id="UP001241848">
    <property type="component" value="Unassembled WGS sequence"/>
</dbReference>
<dbReference type="PANTHER" id="PTHR30151:SF0">
    <property type="entry name" value="ABC TRANSPORTER PERMEASE PROTEIN MJ0413-RELATED"/>
    <property type="match status" value="1"/>
</dbReference>
<keyword evidence="10" id="KW-1185">Reference proteome</keyword>
<feature type="transmembrane region" description="Helical" evidence="7">
    <location>
        <begin position="121"/>
        <end position="143"/>
    </location>
</feature>
<sequence>MSRIKTVAIPSAQSGGMTIFRTGWKLFGWKGTIPYIAIFLLWELFSRFNIVVQWFNPLFFPPPTEIVRNAWVLAETGIIGASLWSSTIRILQGFTLGTVSAIGIAMMMSRFRHVEFWVAPLLNLTGPIPALALLPLFIIWFGIGEFPKVLLIAWTTFVPMLAYTLDGLKSVNPLLIRSATSLGASQRQIFTRVILPSAIPNILVGSQVGLGLAFSALIVSEMMGASSGLGYIIVDARNYFKISNMFVAIVFIGLEYSLFSQLLKLVEKRVMSWRKGGIRDALGK</sequence>
<evidence type="ECO:0000313" key="9">
    <source>
        <dbReference type="EMBL" id="MDP4099256.1"/>
    </source>
</evidence>
<name>A0ABT9FWZ1_9BACL</name>
<keyword evidence="2 7" id="KW-0813">Transport</keyword>
<dbReference type="PANTHER" id="PTHR30151">
    <property type="entry name" value="ALKANE SULFONATE ABC TRANSPORTER-RELATED, MEMBRANE SUBUNIT"/>
    <property type="match status" value="1"/>
</dbReference>
<evidence type="ECO:0000256" key="4">
    <source>
        <dbReference type="ARBA" id="ARBA00022692"/>
    </source>
</evidence>
<dbReference type="CDD" id="cd06261">
    <property type="entry name" value="TM_PBP2"/>
    <property type="match status" value="1"/>
</dbReference>
<dbReference type="Pfam" id="PF00528">
    <property type="entry name" value="BPD_transp_1"/>
    <property type="match status" value="1"/>
</dbReference>
<feature type="transmembrane region" description="Helical" evidence="7">
    <location>
        <begin position="149"/>
        <end position="168"/>
    </location>
</feature>
<evidence type="ECO:0000256" key="2">
    <source>
        <dbReference type="ARBA" id="ARBA00022448"/>
    </source>
</evidence>
<comment type="caution">
    <text evidence="9">The sequence shown here is derived from an EMBL/GenBank/DDBJ whole genome shotgun (WGS) entry which is preliminary data.</text>
</comment>
<keyword evidence="3" id="KW-1003">Cell membrane</keyword>
<gene>
    <name evidence="9" type="ORF">OIN60_21295</name>
</gene>
<dbReference type="PROSITE" id="PS50928">
    <property type="entry name" value="ABC_TM1"/>
    <property type="match status" value="1"/>
</dbReference>
<feature type="transmembrane region" description="Helical" evidence="7">
    <location>
        <begin position="239"/>
        <end position="259"/>
    </location>
</feature>
<evidence type="ECO:0000256" key="6">
    <source>
        <dbReference type="ARBA" id="ARBA00023136"/>
    </source>
</evidence>
<feature type="transmembrane region" description="Helical" evidence="7">
    <location>
        <begin position="90"/>
        <end position="109"/>
    </location>
</feature>
<proteinExistence type="inferred from homology"/>
<dbReference type="InterPro" id="IPR035906">
    <property type="entry name" value="MetI-like_sf"/>
</dbReference>
<comment type="similarity">
    <text evidence="7">Belongs to the binding-protein-dependent transport system permease family.</text>
</comment>
<dbReference type="RefSeq" id="WP_305756872.1">
    <property type="nucleotide sequence ID" value="NZ_JAPCKK010000033.1"/>
</dbReference>